<evidence type="ECO:0000256" key="3">
    <source>
        <dbReference type="SAM" id="Phobius"/>
    </source>
</evidence>
<dbReference type="PANTHER" id="PTHR37232">
    <property type="entry name" value="FASCICLIN DOMAIN PROTEIN"/>
    <property type="match status" value="1"/>
</dbReference>
<dbReference type="EMBL" id="LFYR01000838">
    <property type="protein sequence ID" value="KMZ68503.1"/>
    <property type="molecule type" value="Genomic_DNA"/>
</dbReference>
<evidence type="ECO:0000256" key="1">
    <source>
        <dbReference type="ARBA" id="ARBA00007843"/>
    </source>
</evidence>
<evidence type="ECO:0000259" key="4">
    <source>
        <dbReference type="PROSITE" id="PS50213"/>
    </source>
</evidence>
<gene>
    <name evidence="5" type="ORF">ZOSMA_239G00090</name>
</gene>
<dbReference type="InterPro" id="IPR000782">
    <property type="entry name" value="FAS1_domain"/>
</dbReference>
<dbReference type="Gene3D" id="2.30.180.10">
    <property type="entry name" value="FAS1 domain"/>
    <property type="match status" value="1"/>
</dbReference>
<dbReference type="Proteomes" id="UP000036987">
    <property type="component" value="Unassembled WGS sequence"/>
</dbReference>
<keyword evidence="6" id="KW-1185">Reference proteome</keyword>
<comment type="caution">
    <text evidence="5">The sequence shown here is derived from an EMBL/GenBank/DDBJ whole genome shotgun (WGS) entry which is preliminary data.</text>
</comment>
<sequence>MDLFPKRKKKIAGIRFFYPGLIGGGILLLICILLLLNSNLPDPPTDGGRNGGPKTKRKKAEGEESRIGTLGETMVRMLPDDLPFTVFVPSSESFKTVLNIIEEPQAKSNLSNDTLAILSRLMGFSTVPHHLLSQDLLISQKQTFDSVSGFKLRVNKKHLKDGRTATLVVNSINSIYVDIRMPKTDTIVHIMDGVIMDPQFALSF</sequence>
<dbReference type="OrthoDB" id="286301at2759"/>
<dbReference type="PROSITE" id="PS50213">
    <property type="entry name" value="FAS1"/>
    <property type="match status" value="1"/>
</dbReference>
<keyword evidence="3" id="KW-1133">Transmembrane helix</keyword>
<dbReference type="Pfam" id="PF02469">
    <property type="entry name" value="Fasciclin"/>
    <property type="match status" value="1"/>
</dbReference>
<feature type="transmembrane region" description="Helical" evidence="3">
    <location>
        <begin position="16"/>
        <end position="36"/>
    </location>
</feature>
<evidence type="ECO:0000313" key="5">
    <source>
        <dbReference type="EMBL" id="KMZ68503.1"/>
    </source>
</evidence>
<feature type="region of interest" description="Disordered" evidence="2">
    <location>
        <begin position="43"/>
        <end position="66"/>
    </location>
</feature>
<reference evidence="6" key="1">
    <citation type="journal article" date="2016" name="Nature">
        <title>The genome of the seagrass Zostera marina reveals angiosperm adaptation to the sea.</title>
        <authorList>
            <person name="Olsen J.L."/>
            <person name="Rouze P."/>
            <person name="Verhelst B."/>
            <person name="Lin Y.-C."/>
            <person name="Bayer T."/>
            <person name="Collen J."/>
            <person name="Dattolo E."/>
            <person name="De Paoli E."/>
            <person name="Dittami S."/>
            <person name="Maumus F."/>
            <person name="Michel G."/>
            <person name="Kersting A."/>
            <person name="Lauritano C."/>
            <person name="Lohaus R."/>
            <person name="Toepel M."/>
            <person name="Tonon T."/>
            <person name="Vanneste K."/>
            <person name="Amirebrahimi M."/>
            <person name="Brakel J."/>
            <person name="Bostroem C."/>
            <person name="Chovatia M."/>
            <person name="Grimwood J."/>
            <person name="Jenkins J.W."/>
            <person name="Jueterbock A."/>
            <person name="Mraz A."/>
            <person name="Stam W.T."/>
            <person name="Tice H."/>
            <person name="Bornberg-Bauer E."/>
            <person name="Green P.J."/>
            <person name="Pearson G.A."/>
            <person name="Procaccini G."/>
            <person name="Duarte C.M."/>
            <person name="Schmutz J."/>
            <person name="Reusch T.B.H."/>
            <person name="Van de Peer Y."/>
        </authorList>
    </citation>
    <scope>NUCLEOTIDE SEQUENCE [LARGE SCALE GENOMIC DNA]</scope>
    <source>
        <strain evidence="6">cv. Finnish</strain>
    </source>
</reference>
<protein>
    <submittedName>
        <fullName evidence="5">Fasciclin-like domain-containing protein</fullName>
    </submittedName>
</protein>
<organism evidence="5 6">
    <name type="scientific">Zostera marina</name>
    <name type="common">Eelgrass</name>
    <dbReference type="NCBI Taxonomy" id="29655"/>
    <lineage>
        <taxon>Eukaryota</taxon>
        <taxon>Viridiplantae</taxon>
        <taxon>Streptophyta</taxon>
        <taxon>Embryophyta</taxon>
        <taxon>Tracheophyta</taxon>
        <taxon>Spermatophyta</taxon>
        <taxon>Magnoliopsida</taxon>
        <taxon>Liliopsida</taxon>
        <taxon>Zosteraceae</taxon>
        <taxon>Zostera</taxon>
    </lineage>
</organism>
<dbReference type="OMA" id="GEIVVHI"/>
<dbReference type="SUPFAM" id="SSF82153">
    <property type="entry name" value="FAS1 domain"/>
    <property type="match status" value="1"/>
</dbReference>
<comment type="similarity">
    <text evidence="1">Belongs to the fasciclin-like AGP family.</text>
</comment>
<keyword evidence="3" id="KW-0472">Membrane</keyword>
<dbReference type="InterPro" id="IPR036378">
    <property type="entry name" value="FAS1_dom_sf"/>
</dbReference>
<feature type="domain" description="FAS1" evidence="4">
    <location>
        <begin position="54"/>
        <end position="195"/>
    </location>
</feature>
<accession>A0A0K9PHE7</accession>
<dbReference type="AlphaFoldDB" id="A0A0K9PHE7"/>
<evidence type="ECO:0000313" key="6">
    <source>
        <dbReference type="Proteomes" id="UP000036987"/>
    </source>
</evidence>
<evidence type="ECO:0000256" key="2">
    <source>
        <dbReference type="SAM" id="MobiDB-lite"/>
    </source>
</evidence>
<keyword evidence="3" id="KW-0812">Transmembrane</keyword>
<proteinExistence type="inferred from homology"/>
<name>A0A0K9PHE7_ZOSMR</name>
<dbReference type="PANTHER" id="PTHR37232:SF2">
    <property type="entry name" value="FAS1 DOMAIN-CONTAINING PROTEIN"/>
    <property type="match status" value="1"/>
</dbReference>